<dbReference type="EC" id="1.14.11.66" evidence="2"/>
<feature type="domain" description="JmjC" evidence="9">
    <location>
        <begin position="343"/>
        <end position="505"/>
    </location>
</feature>
<evidence type="ECO:0000259" key="10">
    <source>
        <dbReference type="PROSITE" id="PS51805"/>
    </source>
</evidence>
<evidence type="ECO:0000259" key="8">
    <source>
        <dbReference type="PROSITE" id="PS51183"/>
    </source>
</evidence>
<comment type="catalytic activity">
    <reaction evidence="6">
        <text>N(6),N(6),N(6)-trimethyl-L-lysyl(9)-[histone H3] + 2 2-oxoglutarate + 2 O2 = N(6)-methyl-L-lysyl(9)-[histone H3] + 2 formaldehyde + 2 succinate + 2 CO2</text>
        <dbReference type="Rhea" id="RHEA:60200"/>
        <dbReference type="Rhea" id="RHEA-COMP:15538"/>
        <dbReference type="Rhea" id="RHEA-COMP:15542"/>
        <dbReference type="ChEBI" id="CHEBI:15379"/>
        <dbReference type="ChEBI" id="CHEBI:16526"/>
        <dbReference type="ChEBI" id="CHEBI:16810"/>
        <dbReference type="ChEBI" id="CHEBI:16842"/>
        <dbReference type="ChEBI" id="CHEBI:30031"/>
        <dbReference type="ChEBI" id="CHEBI:61929"/>
        <dbReference type="ChEBI" id="CHEBI:61961"/>
        <dbReference type="EC" id="1.14.11.66"/>
    </reaction>
</comment>
<dbReference type="Pfam" id="PF13832">
    <property type="entry name" value="zf-HC5HC2H_2"/>
    <property type="match status" value="1"/>
</dbReference>
<dbReference type="SUPFAM" id="SSF63748">
    <property type="entry name" value="Tudor/PWWP/MBT"/>
    <property type="match status" value="1"/>
</dbReference>
<keyword evidence="12" id="KW-1185">Reference proteome</keyword>
<dbReference type="GO" id="GO:0000785">
    <property type="term" value="C:chromatin"/>
    <property type="evidence" value="ECO:0007669"/>
    <property type="project" value="TreeGrafter"/>
</dbReference>
<evidence type="ECO:0000256" key="2">
    <source>
        <dbReference type="ARBA" id="ARBA00012900"/>
    </source>
</evidence>
<dbReference type="SMART" id="SM00545">
    <property type="entry name" value="JmjN"/>
    <property type="match status" value="1"/>
</dbReference>
<dbReference type="SUPFAM" id="SSF51197">
    <property type="entry name" value="Clavaminate synthase-like"/>
    <property type="match status" value="1"/>
</dbReference>
<sequence length="820" mass="90962">MAPLMDIKPDHYYDNVPGGIPVFRPTMEQFKDFSTFCESIVSYGREAGLVKIIPPKEWTAALPDLSERLASVKIKTPIIQHIRGTKGTYYQTNIESRKSYTVAEFKALSEDSMHRPPSRKGVPHGPAEPLPKRKRNRKPVASLQTTTIATDAVPMDTDSLPTTPTRTHHSEADSSDPFSTLAAAAAGRGSPDALVPSSTTVSANHSPDQPSLATLGGPSRRLSLRRPTSPSPPSRRPMTSLDSLVPDTKMDIVAATPTTGSPTVAAGSKPTDTNTSQENHGKTSASKATESQETEVQPVTNYKVEHGEDFTVDYCKEVERNYWRNLTFVQPMYGADMSGSLFDERTTSWNTAHLGDLLSKIDQNLPGVNTPYLYFGMWKATFAWHVEDMDLYSINYLHFGAPKQWYCIRPENSTRFECIAQGIFSTDYKTCPQFLRHKTYLLSPAKLATDGVPVNRLVQHEGEFVLTFPFAYHSGYNLGFNCAESINFALKDWIPIGRKAESCQCIHDSVQIDVEAIFEEAAAAAAAEAAESRPKGGRHQKKSADVEMKEEPIDSNSSISTAATGTKKRRRGGKAQDTESIKSEEAEEDKDEGAVDTKSSTSNRSRSKKAKVVAVVKHDCILCPNQDFKGEMLPTDNGKHCHMICAQYIPETYMSGEDDSEVVVHVDGVPNARRKLRCFVCEKKGGACVQCCKGKCIRAVHASCADDAGLHVEEITQSETGSVEYQVYCPTHDPVQLEAKEAEYKAWKDMMHKKLKPGVRIWARWNNNIYYTGEVETIAEDRMTCRIQFEDGYTKTVLWKDISLDKKQPETGSRTAGYRT</sequence>
<dbReference type="Pfam" id="PF02373">
    <property type="entry name" value="JmjC"/>
    <property type="match status" value="1"/>
</dbReference>
<keyword evidence="4" id="KW-0863">Zinc-finger</keyword>
<dbReference type="InterPro" id="IPR002999">
    <property type="entry name" value="Tudor"/>
</dbReference>
<evidence type="ECO:0000256" key="5">
    <source>
        <dbReference type="ARBA" id="ARBA00022833"/>
    </source>
</evidence>
<dbReference type="SMART" id="SM00249">
    <property type="entry name" value="PHD"/>
    <property type="match status" value="1"/>
</dbReference>
<dbReference type="Proteomes" id="UP000827284">
    <property type="component" value="Unassembled WGS sequence"/>
</dbReference>
<feature type="compositionally biased region" description="Polar residues" evidence="7">
    <location>
        <begin position="270"/>
        <end position="298"/>
    </location>
</feature>
<reference evidence="11" key="2">
    <citation type="journal article" date="2022" name="Microbiol. Resour. Announc.">
        <title>Whole-Genome Sequence of Entomortierella parvispora E1425, a Mucoromycotan Fungus Associated with Burkholderiaceae-Related Endosymbiotic Bacteria.</title>
        <authorList>
            <person name="Herlambang A."/>
            <person name="Guo Y."/>
            <person name="Takashima Y."/>
            <person name="Narisawa K."/>
            <person name="Ohta H."/>
            <person name="Nishizawa T."/>
        </authorList>
    </citation>
    <scope>NUCLEOTIDE SEQUENCE</scope>
    <source>
        <strain evidence="11">E1425</strain>
    </source>
</reference>
<comment type="caution">
    <text evidence="11">The sequence shown here is derived from an EMBL/GenBank/DDBJ whole genome shotgun (WGS) entry which is preliminary data.</text>
</comment>
<evidence type="ECO:0000256" key="3">
    <source>
        <dbReference type="ARBA" id="ARBA00022723"/>
    </source>
</evidence>
<dbReference type="CDD" id="cd15571">
    <property type="entry name" value="ePHD"/>
    <property type="match status" value="1"/>
</dbReference>
<dbReference type="PANTHER" id="PTHR10694:SF7">
    <property type="entry name" value="[HISTONE H3]-TRIMETHYL-L-LYSINE(9) DEMETHYLASE"/>
    <property type="match status" value="1"/>
</dbReference>
<dbReference type="GO" id="GO:0008270">
    <property type="term" value="F:zinc ion binding"/>
    <property type="evidence" value="ECO:0007669"/>
    <property type="project" value="UniProtKB-KW"/>
</dbReference>
<feature type="domain" description="JmjN" evidence="8">
    <location>
        <begin position="20"/>
        <end position="61"/>
    </location>
</feature>
<dbReference type="InterPro" id="IPR001965">
    <property type="entry name" value="Znf_PHD"/>
</dbReference>
<feature type="compositionally biased region" description="Polar residues" evidence="7">
    <location>
        <begin position="554"/>
        <end position="564"/>
    </location>
</feature>
<evidence type="ECO:0000313" key="12">
    <source>
        <dbReference type="Proteomes" id="UP000827284"/>
    </source>
</evidence>
<evidence type="ECO:0000256" key="6">
    <source>
        <dbReference type="ARBA" id="ARBA00049349"/>
    </source>
</evidence>
<dbReference type="Gene3D" id="3.30.40.10">
    <property type="entry name" value="Zinc/RING finger domain, C3HC4 (zinc finger)"/>
    <property type="match status" value="1"/>
</dbReference>
<dbReference type="AlphaFoldDB" id="A0A9P3H4M7"/>
<dbReference type="SMART" id="SM00333">
    <property type="entry name" value="TUDOR"/>
    <property type="match status" value="1"/>
</dbReference>
<name>A0A9P3H4M7_9FUNG</name>
<keyword evidence="5" id="KW-0862">Zinc</keyword>
<feature type="compositionally biased region" description="Low complexity" evidence="7">
    <location>
        <begin position="218"/>
        <end position="228"/>
    </location>
</feature>
<accession>A0A9P3H4M7</accession>
<dbReference type="GO" id="GO:0051864">
    <property type="term" value="F:histone H3K36 demethylase activity"/>
    <property type="evidence" value="ECO:0007669"/>
    <property type="project" value="TreeGrafter"/>
</dbReference>
<dbReference type="PANTHER" id="PTHR10694">
    <property type="entry name" value="LYSINE-SPECIFIC DEMETHYLASE"/>
    <property type="match status" value="1"/>
</dbReference>
<dbReference type="EMBL" id="BQFW01000003">
    <property type="protein sequence ID" value="GJJ69920.1"/>
    <property type="molecule type" value="Genomic_DNA"/>
</dbReference>
<dbReference type="InterPro" id="IPR013083">
    <property type="entry name" value="Znf_RING/FYVE/PHD"/>
</dbReference>
<reference evidence="11" key="1">
    <citation type="submission" date="2021-11" db="EMBL/GenBank/DDBJ databases">
        <authorList>
            <person name="Herlambang A."/>
            <person name="Guo Y."/>
            <person name="Takashima Y."/>
            <person name="Nishizawa T."/>
        </authorList>
    </citation>
    <scope>NUCLEOTIDE SEQUENCE</scope>
    <source>
        <strain evidence="11">E1425</strain>
    </source>
</reference>
<dbReference type="GO" id="GO:0140684">
    <property type="term" value="F:histone H3K9me2/H3K9me3 demethylase activity"/>
    <property type="evidence" value="ECO:0007669"/>
    <property type="project" value="UniProtKB-EC"/>
</dbReference>
<dbReference type="PROSITE" id="PS51805">
    <property type="entry name" value="EPHD"/>
    <property type="match status" value="1"/>
</dbReference>
<dbReference type="PROSITE" id="PS51184">
    <property type="entry name" value="JMJC"/>
    <property type="match status" value="1"/>
</dbReference>
<dbReference type="GO" id="GO:0005634">
    <property type="term" value="C:nucleus"/>
    <property type="evidence" value="ECO:0007669"/>
    <property type="project" value="TreeGrafter"/>
</dbReference>
<dbReference type="Pfam" id="PF02375">
    <property type="entry name" value="JmjN"/>
    <property type="match status" value="1"/>
</dbReference>
<feature type="compositionally biased region" description="Polar residues" evidence="7">
    <location>
        <begin position="196"/>
        <end position="212"/>
    </location>
</feature>
<feature type="region of interest" description="Disordered" evidence="7">
    <location>
        <begin position="528"/>
        <end position="608"/>
    </location>
</feature>
<dbReference type="InterPro" id="IPR034732">
    <property type="entry name" value="EPHD"/>
</dbReference>
<dbReference type="Gene3D" id="2.60.120.650">
    <property type="entry name" value="Cupin"/>
    <property type="match status" value="2"/>
</dbReference>
<gene>
    <name evidence="11" type="ORF">EMPS_02269</name>
</gene>
<evidence type="ECO:0000256" key="4">
    <source>
        <dbReference type="ARBA" id="ARBA00022771"/>
    </source>
</evidence>
<dbReference type="SMART" id="SM00558">
    <property type="entry name" value="JmjC"/>
    <property type="match status" value="1"/>
</dbReference>
<comment type="similarity">
    <text evidence="1">Belongs to the JHDM3 histone demethylase family.</text>
</comment>
<keyword evidence="3" id="KW-0479">Metal-binding</keyword>
<proteinExistence type="inferred from homology"/>
<dbReference type="InterPro" id="IPR003349">
    <property type="entry name" value="JmjN"/>
</dbReference>
<dbReference type="PROSITE" id="PS51183">
    <property type="entry name" value="JMJN"/>
    <property type="match status" value="1"/>
</dbReference>
<dbReference type="OrthoDB" id="9547406at2759"/>
<evidence type="ECO:0000259" key="9">
    <source>
        <dbReference type="PROSITE" id="PS51184"/>
    </source>
</evidence>
<dbReference type="Gene3D" id="2.30.30.140">
    <property type="match status" value="1"/>
</dbReference>
<dbReference type="GO" id="GO:0010468">
    <property type="term" value="P:regulation of gene expression"/>
    <property type="evidence" value="ECO:0007669"/>
    <property type="project" value="TreeGrafter"/>
</dbReference>
<feature type="region of interest" description="Disordered" evidence="7">
    <location>
        <begin position="109"/>
        <end position="298"/>
    </location>
</feature>
<protein>
    <recommendedName>
        <fullName evidence="2">[histone H3]-trimethyl-L-lysine(9) demethylase</fullName>
        <ecNumber evidence="2">1.14.11.66</ecNumber>
    </recommendedName>
</protein>
<feature type="compositionally biased region" description="Basic and acidic residues" evidence="7">
    <location>
        <begin position="542"/>
        <end position="552"/>
    </location>
</feature>
<feature type="compositionally biased region" description="Basic and acidic residues" evidence="7">
    <location>
        <begin position="574"/>
        <end position="584"/>
    </location>
</feature>
<feature type="domain" description="PHD-type" evidence="10">
    <location>
        <begin position="617"/>
        <end position="733"/>
    </location>
</feature>
<evidence type="ECO:0000256" key="1">
    <source>
        <dbReference type="ARBA" id="ARBA00009711"/>
    </source>
</evidence>
<evidence type="ECO:0000313" key="11">
    <source>
        <dbReference type="EMBL" id="GJJ69920.1"/>
    </source>
</evidence>
<organism evidence="11 12">
    <name type="scientific">Entomortierella parvispora</name>
    <dbReference type="NCBI Taxonomy" id="205924"/>
    <lineage>
        <taxon>Eukaryota</taxon>
        <taxon>Fungi</taxon>
        <taxon>Fungi incertae sedis</taxon>
        <taxon>Mucoromycota</taxon>
        <taxon>Mortierellomycotina</taxon>
        <taxon>Mortierellomycetes</taxon>
        <taxon>Mortierellales</taxon>
        <taxon>Mortierellaceae</taxon>
        <taxon>Entomortierella</taxon>
    </lineage>
</organism>
<dbReference type="InterPro" id="IPR003347">
    <property type="entry name" value="JmjC_dom"/>
</dbReference>
<evidence type="ECO:0000256" key="7">
    <source>
        <dbReference type="SAM" id="MobiDB-lite"/>
    </source>
</evidence>